<dbReference type="EMBL" id="JACAZE010000035">
    <property type="protein sequence ID" value="KAF7288436.1"/>
    <property type="molecule type" value="Genomic_DNA"/>
</dbReference>
<comment type="caution">
    <text evidence="1">The sequence shown here is derived from an EMBL/GenBank/DDBJ whole genome shotgun (WGS) entry which is preliminary data.</text>
</comment>
<protein>
    <submittedName>
        <fullName evidence="1">Uncharacterized protein</fullName>
    </submittedName>
</protein>
<gene>
    <name evidence="1" type="ORF">HMN09_01396300</name>
</gene>
<evidence type="ECO:0000313" key="1">
    <source>
        <dbReference type="EMBL" id="KAF7288436.1"/>
    </source>
</evidence>
<keyword evidence="2" id="KW-1185">Reference proteome</keyword>
<dbReference type="Proteomes" id="UP000613580">
    <property type="component" value="Unassembled WGS sequence"/>
</dbReference>
<proteinExistence type="predicted"/>
<reference evidence="1" key="1">
    <citation type="submission" date="2020-05" db="EMBL/GenBank/DDBJ databases">
        <title>Mycena genomes resolve the evolution of fungal bioluminescence.</title>
        <authorList>
            <person name="Tsai I.J."/>
        </authorList>
    </citation>
    <scope>NUCLEOTIDE SEQUENCE</scope>
    <source>
        <strain evidence="1">110903Hualien_Pintung</strain>
    </source>
</reference>
<sequence length="215" mass="23854">MLIRDRHHLSSSPYQFPADVVTDIRTGAGQNNFAICTQRAHILSAYSNLMSRWHDSKSVAKCIFQIQAAPNVVVHVLSRPSTSAKPGVYTVRWVAVFCSRVDQARRRRKHGALECIRSGLSATALPHKRANRSSRIDLSTLLRWHLRHRLGLAQTAMPSRRLRATGWSGHGFHCAGTVRCPGGRGVEVYLDDGGEIVLLTPTYAAARTSRARLLP</sequence>
<evidence type="ECO:0000313" key="2">
    <source>
        <dbReference type="Proteomes" id="UP000613580"/>
    </source>
</evidence>
<dbReference type="AlphaFoldDB" id="A0A8H6VQM0"/>
<accession>A0A8H6VQM0</accession>
<organism evidence="1 2">
    <name type="scientific">Mycena chlorophos</name>
    <name type="common">Agaric fungus</name>
    <name type="synonym">Agaricus chlorophos</name>
    <dbReference type="NCBI Taxonomy" id="658473"/>
    <lineage>
        <taxon>Eukaryota</taxon>
        <taxon>Fungi</taxon>
        <taxon>Dikarya</taxon>
        <taxon>Basidiomycota</taxon>
        <taxon>Agaricomycotina</taxon>
        <taxon>Agaricomycetes</taxon>
        <taxon>Agaricomycetidae</taxon>
        <taxon>Agaricales</taxon>
        <taxon>Marasmiineae</taxon>
        <taxon>Mycenaceae</taxon>
        <taxon>Mycena</taxon>
    </lineage>
</organism>
<name>A0A8H6VQM0_MYCCL</name>